<protein>
    <submittedName>
        <fullName evidence="1">DNA alkylation repair protein</fullName>
    </submittedName>
</protein>
<accession>A0ABU8LA35</accession>
<comment type="caution">
    <text evidence="1">The sequence shown here is derived from an EMBL/GenBank/DDBJ whole genome shotgun (WGS) entry which is preliminary data.</text>
</comment>
<dbReference type="InterPro" id="IPR014825">
    <property type="entry name" value="DNA_alkylation"/>
</dbReference>
<dbReference type="Proteomes" id="UP001371224">
    <property type="component" value="Unassembled WGS sequence"/>
</dbReference>
<dbReference type="CDD" id="cd06561">
    <property type="entry name" value="AlkD_like"/>
    <property type="match status" value="1"/>
</dbReference>
<dbReference type="RefSeq" id="WP_337331842.1">
    <property type="nucleotide sequence ID" value="NZ_JBBDGM010000005.1"/>
</dbReference>
<dbReference type="Gene3D" id="1.25.10.90">
    <property type="match status" value="1"/>
</dbReference>
<keyword evidence="2" id="KW-1185">Reference proteome</keyword>
<dbReference type="PANTHER" id="PTHR34070">
    <property type="entry name" value="ARMADILLO-TYPE FOLD"/>
    <property type="match status" value="1"/>
</dbReference>
<proteinExistence type="predicted"/>
<organism evidence="1 2">
    <name type="scientific">Microbacterium bandirmense</name>
    <dbReference type="NCBI Taxonomy" id="3122050"/>
    <lineage>
        <taxon>Bacteria</taxon>
        <taxon>Bacillati</taxon>
        <taxon>Actinomycetota</taxon>
        <taxon>Actinomycetes</taxon>
        <taxon>Micrococcales</taxon>
        <taxon>Microbacteriaceae</taxon>
        <taxon>Microbacterium</taxon>
    </lineage>
</organism>
<dbReference type="PANTHER" id="PTHR34070:SF1">
    <property type="entry name" value="DNA ALKYLATION REPAIR PROTEIN"/>
    <property type="match status" value="1"/>
</dbReference>
<evidence type="ECO:0000313" key="1">
    <source>
        <dbReference type="EMBL" id="MEJ1088176.1"/>
    </source>
</evidence>
<sequence length="226" mass="25421">MSTAAEMLSDLRAVADPLAHPNRHYKGHGGVLGVRMGTLFDIAKHRSRTTPLDEVEKLLDERAYEPRLAAFCVLDFQVRRPGMPDVEREERCELYLRRHDSIDSWDMVDRAAPRVVGAFLRNRSRQPLFALAAASDPLRRRTAMTAPLVYTRPAHRPGIIDLLRLAELLADDRDPLVAKPVGIALKHAGAVAPDEVRAFLERMGDRLPAPVRREARAKLPPHERAQ</sequence>
<dbReference type="SUPFAM" id="SSF48371">
    <property type="entry name" value="ARM repeat"/>
    <property type="match status" value="1"/>
</dbReference>
<dbReference type="EMBL" id="JBBDGM010000005">
    <property type="protein sequence ID" value="MEJ1088176.1"/>
    <property type="molecule type" value="Genomic_DNA"/>
</dbReference>
<dbReference type="InterPro" id="IPR016024">
    <property type="entry name" value="ARM-type_fold"/>
</dbReference>
<reference evidence="1 2" key="1">
    <citation type="submission" date="2024-02" db="EMBL/GenBank/DDBJ databases">
        <authorList>
            <person name="Saticioglu I.B."/>
        </authorList>
    </citation>
    <scope>NUCLEOTIDE SEQUENCE [LARGE SCALE GENOMIC DNA]</scope>
    <source>
        <strain evidence="1 2">Mu-80</strain>
    </source>
</reference>
<dbReference type="Pfam" id="PF08713">
    <property type="entry name" value="DNA_alkylation"/>
    <property type="match status" value="1"/>
</dbReference>
<name>A0ABU8LA35_9MICO</name>
<gene>
    <name evidence="1" type="ORF">WDU99_07585</name>
</gene>
<evidence type="ECO:0000313" key="2">
    <source>
        <dbReference type="Proteomes" id="UP001371224"/>
    </source>
</evidence>